<dbReference type="PANTHER" id="PTHR11690">
    <property type="entry name" value="AMILORIDE-SENSITIVE SODIUM CHANNEL-RELATED"/>
    <property type="match status" value="1"/>
</dbReference>
<dbReference type="PANTHER" id="PTHR11690:SF248">
    <property type="entry name" value="PICKPOCKET 17, ISOFORM A"/>
    <property type="match status" value="1"/>
</dbReference>
<evidence type="ECO:0000256" key="1">
    <source>
        <dbReference type="ARBA" id="ARBA00004141"/>
    </source>
</evidence>
<dbReference type="Pfam" id="PF00858">
    <property type="entry name" value="ASC"/>
    <property type="match status" value="1"/>
</dbReference>
<evidence type="ECO:0000256" key="8">
    <source>
        <dbReference type="ARBA" id="ARBA00023136"/>
    </source>
</evidence>
<keyword evidence="2 11" id="KW-0813">Transport</keyword>
<evidence type="ECO:0000313" key="14">
    <source>
        <dbReference type="EMBL" id="CAH1785538.1"/>
    </source>
</evidence>
<keyword evidence="7 11" id="KW-0406">Ion transport</keyword>
<evidence type="ECO:0000256" key="4">
    <source>
        <dbReference type="ARBA" id="ARBA00022692"/>
    </source>
</evidence>
<dbReference type="GO" id="GO:0015280">
    <property type="term" value="F:ligand-gated sodium channel activity"/>
    <property type="evidence" value="ECO:0007669"/>
    <property type="project" value="TreeGrafter"/>
</dbReference>
<evidence type="ECO:0000256" key="7">
    <source>
        <dbReference type="ARBA" id="ARBA00023065"/>
    </source>
</evidence>
<feature type="compositionally biased region" description="Polar residues" evidence="12">
    <location>
        <begin position="58"/>
        <end position="70"/>
    </location>
</feature>
<keyword evidence="5 13" id="KW-1133">Transmembrane helix</keyword>
<dbReference type="Gene3D" id="1.10.287.770">
    <property type="entry name" value="YojJ-like"/>
    <property type="match status" value="1"/>
</dbReference>
<dbReference type="AlphaFoldDB" id="A0A8J1UBY9"/>
<dbReference type="OrthoDB" id="5874059at2759"/>
<dbReference type="Proteomes" id="UP000749559">
    <property type="component" value="Unassembled WGS sequence"/>
</dbReference>
<keyword evidence="9 11" id="KW-0739">Sodium transport</keyword>
<evidence type="ECO:0000256" key="5">
    <source>
        <dbReference type="ARBA" id="ARBA00022989"/>
    </source>
</evidence>
<protein>
    <submittedName>
        <fullName evidence="14">Uncharacterized protein</fullName>
    </submittedName>
</protein>
<dbReference type="EMBL" id="CAIIXF020000006">
    <property type="protein sequence ID" value="CAH1785538.1"/>
    <property type="molecule type" value="Genomic_DNA"/>
</dbReference>
<organism evidence="14 15">
    <name type="scientific">Owenia fusiformis</name>
    <name type="common">Polychaete worm</name>
    <dbReference type="NCBI Taxonomy" id="6347"/>
    <lineage>
        <taxon>Eukaryota</taxon>
        <taxon>Metazoa</taxon>
        <taxon>Spiralia</taxon>
        <taxon>Lophotrochozoa</taxon>
        <taxon>Annelida</taxon>
        <taxon>Polychaeta</taxon>
        <taxon>Sedentaria</taxon>
        <taxon>Canalipalpata</taxon>
        <taxon>Sabellida</taxon>
        <taxon>Oweniida</taxon>
        <taxon>Oweniidae</taxon>
        <taxon>Owenia</taxon>
    </lineage>
</organism>
<evidence type="ECO:0000313" key="15">
    <source>
        <dbReference type="Proteomes" id="UP000749559"/>
    </source>
</evidence>
<comment type="caution">
    <text evidence="14">The sequence shown here is derived from an EMBL/GenBank/DDBJ whole genome shotgun (WGS) entry which is preliminary data.</text>
</comment>
<name>A0A8J1UBY9_OWEFU</name>
<keyword evidence="6" id="KW-0915">Sodium</keyword>
<keyword evidence="15" id="KW-1185">Reference proteome</keyword>
<dbReference type="Gene3D" id="2.60.470.10">
    <property type="entry name" value="Acid-sensing ion channels like domains"/>
    <property type="match status" value="1"/>
</dbReference>
<comment type="similarity">
    <text evidence="11">Belongs to the amiloride-sensitive sodium channel (TC 1.A.6) family.</text>
</comment>
<evidence type="ECO:0000256" key="6">
    <source>
        <dbReference type="ARBA" id="ARBA00023053"/>
    </source>
</evidence>
<proteinExistence type="inferred from homology"/>
<evidence type="ECO:0000256" key="11">
    <source>
        <dbReference type="RuleBase" id="RU000679"/>
    </source>
</evidence>
<keyword evidence="4 11" id="KW-0812">Transmembrane</keyword>
<dbReference type="GO" id="GO:0005886">
    <property type="term" value="C:plasma membrane"/>
    <property type="evidence" value="ECO:0007669"/>
    <property type="project" value="TreeGrafter"/>
</dbReference>
<reference evidence="14" key="1">
    <citation type="submission" date="2022-03" db="EMBL/GenBank/DDBJ databases">
        <authorList>
            <person name="Martin C."/>
        </authorList>
    </citation>
    <scope>NUCLEOTIDE SEQUENCE</scope>
</reference>
<evidence type="ECO:0000256" key="10">
    <source>
        <dbReference type="ARBA" id="ARBA00023303"/>
    </source>
</evidence>
<evidence type="ECO:0000256" key="2">
    <source>
        <dbReference type="ARBA" id="ARBA00022448"/>
    </source>
</evidence>
<sequence>MIKGPGNDPADIIAPLYEDEINEHDEWLGQNKAIEHVYEKVVVEIELNALERPKNKENNNAIAATKSNQESTEDRANGTCDSNDLPNTDAKSEGCAHSIVFTPNISSTPDTEEFGTVSAKGQSNASLRKTVCSKLSEYAEVASVNGPKRIVRAESRPSMAAWGVIFFGVVCMSVYLIAGVVVKYYAYPTQDGISIKTHPLAFPAVTLCPFIPNSISDLKKRLRQKAGVIAMHYALGLNYTDEIIVEDFFSAVQARNMYEFAINPELFGLSKFDETNINMKKIFHLRDPLRSNGWVVENVPINYFSGQFLQQIKPEDLVLECTYNDKACNDQIDISITNTVYGRCFTLNVNESIGHVQEVGPDKGLVLLLYTGRHDPLQRISMGNGGYEFESQYAEPSDGVKVVVHKPGAMPRPYSDGFFVTPGRLAAVRITQSERTRLLPPYGQCTNARLNTNTTYKYTYEICIDQCIQKRIRENCLCISPMFLVPKDHDFNKIQYCGNISDIFKSYNDNRTISIHMVLEEYGIDLDSAGPGDFEYYIDTILSTPELRKRLTNTVDEIIARLQCEYYWMRSDKDSCKCKRECKENEYTHLINTIPWPEKSVVDAGGHRGFVKFFQKHKHIRTLLDKLIGLGRRNTIYSPSYIEHILRGEKSEFRKTAESLLTLILNTNFRMVFEVLMYLEHFKYTYGTSSFTVATYLDKLIETNFMKLNIHFESLDVRVVHEERTYTYDSVIKDIGNVFGFYLGMSVFSVMEAVVMLCLMIKLVICQIVRSDKNDGDVIGEERKKDTE</sequence>
<gene>
    <name evidence="14" type="ORF">OFUS_LOCUS11580</name>
</gene>
<evidence type="ECO:0000256" key="13">
    <source>
        <dbReference type="SAM" id="Phobius"/>
    </source>
</evidence>
<feature type="region of interest" description="Disordered" evidence="12">
    <location>
        <begin position="56"/>
        <end position="88"/>
    </location>
</feature>
<feature type="transmembrane region" description="Helical" evidence="13">
    <location>
        <begin position="159"/>
        <end position="186"/>
    </location>
</feature>
<keyword evidence="3 11" id="KW-0894">Sodium channel</keyword>
<dbReference type="InterPro" id="IPR001873">
    <property type="entry name" value="ENaC"/>
</dbReference>
<keyword evidence="10 11" id="KW-0407">Ion channel</keyword>
<comment type="subcellular location">
    <subcellularLocation>
        <location evidence="1">Membrane</location>
        <topology evidence="1">Multi-pass membrane protein</topology>
    </subcellularLocation>
</comment>
<keyword evidence="8 13" id="KW-0472">Membrane</keyword>
<accession>A0A8J1UBY9</accession>
<feature type="transmembrane region" description="Helical" evidence="13">
    <location>
        <begin position="739"/>
        <end position="765"/>
    </location>
</feature>
<evidence type="ECO:0000256" key="3">
    <source>
        <dbReference type="ARBA" id="ARBA00022461"/>
    </source>
</evidence>
<evidence type="ECO:0000256" key="9">
    <source>
        <dbReference type="ARBA" id="ARBA00023201"/>
    </source>
</evidence>
<dbReference type="PRINTS" id="PR01078">
    <property type="entry name" value="AMINACHANNEL"/>
</dbReference>
<evidence type="ECO:0000256" key="12">
    <source>
        <dbReference type="SAM" id="MobiDB-lite"/>
    </source>
</evidence>